<keyword evidence="1 3" id="KW-0238">DNA-binding</keyword>
<dbReference type="CDD" id="cd00093">
    <property type="entry name" value="HTH_XRE"/>
    <property type="match status" value="1"/>
</dbReference>
<sequence>MNRLKELRKEKKLTQEELASEIGVSKITILRWENGERQIKPDKAQALADHFGVSVGYLLGYETNPKKYDDELVLTNPRTSRIFTHSYKQEKEKVKDAFDNFVLENSLLLTDEQIQAFSSMIADLHTGADYKYFGQSIQTDGLFEPVADLDSVLEQMKKDGYNSIFSDS</sequence>
<evidence type="ECO:0000313" key="4">
    <source>
        <dbReference type="Proteomes" id="UP000072083"/>
    </source>
</evidence>
<dbReference type="Pfam" id="PF01381">
    <property type="entry name" value="HTH_3"/>
    <property type="match status" value="1"/>
</dbReference>
<dbReference type="InterPro" id="IPR001387">
    <property type="entry name" value="Cro/C1-type_HTH"/>
</dbReference>
<dbReference type="EMBL" id="FIGZ01000021">
    <property type="protein sequence ID" value="CYV13283.1"/>
    <property type="molecule type" value="Genomic_DNA"/>
</dbReference>
<evidence type="ECO:0000256" key="1">
    <source>
        <dbReference type="ARBA" id="ARBA00023125"/>
    </source>
</evidence>
<dbReference type="InterPro" id="IPR010982">
    <property type="entry name" value="Lambda_DNA-bd_dom_sf"/>
</dbReference>
<dbReference type="Proteomes" id="UP000072083">
    <property type="component" value="Unassembled WGS sequence"/>
</dbReference>
<organism evidence="3 4">
    <name type="scientific">Streptococcus suis</name>
    <dbReference type="NCBI Taxonomy" id="1307"/>
    <lineage>
        <taxon>Bacteria</taxon>
        <taxon>Bacillati</taxon>
        <taxon>Bacillota</taxon>
        <taxon>Bacilli</taxon>
        <taxon>Lactobacillales</taxon>
        <taxon>Streptococcaceae</taxon>
        <taxon>Streptococcus</taxon>
    </lineage>
</organism>
<evidence type="ECO:0000259" key="2">
    <source>
        <dbReference type="PROSITE" id="PS50943"/>
    </source>
</evidence>
<dbReference type="PANTHER" id="PTHR46558">
    <property type="entry name" value="TRACRIPTIONAL REGULATORY PROTEIN-RELATED-RELATED"/>
    <property type="match status" value="1"/>
</dbReference>
<gene>
    <name evidence="3" type="ORF">ERS132406_01758</name>
</gene>
<accession>A0A0Z8H9V7</accession>
<name>A0A0Z8H9V7_STRSU</name>
<dbReference type="PANTHER" id="PTHR46558:SF11">
    <property type="entry name" value="HTH-TYPE TRANSCRIPTIONAL REGULATOR XRE"/>
    <property type="match status" value="1"/>
</dbReference>
<reference evidence="3 4" key="1">
    <citation type="submission" date="2016-02" db="EMBL/GenBank/DDBJ databases">
        <authorList>
            <consortium name="Pathogen Informatics"/>
        </authorList>
    </citation>
    <scope>NUCLEOTIDE SEQUENCE [LARGE SCALE GENOMIC DNA]</scope>
    <source>
        <strain evidence="3 4">LSS44</strain>
    </source>
</reference>
<dbReference type="RefSeq" id="WP_228477859.1">
    <property type="nucleotide sequence ID" value="NZ_CEEJ01000037.1"/>
</dbReference>
<proteinExistence type="predicted"/>
<dbReference type="AlphaFoldDB" id="A0A0Z8H9V7"/>
<evidence type="ECO:0000313" key="3">
    <source>
        <dbReference type="EMBL" id="CYV13283.1"/>
    </source>
</evidence>
<dbReference type="Gene3D" id="1.10.260.40">
    <property type="entry name" value="lambda repressor-like DNA-binding domains"/>
    <property type="match status" value="1"/>
</dbReference>
<protein>
    <submittedName>
        <fullName evidence="3">Prophage Sa05, DNA-binding protein</fullName>
    </submittedName>
</protein>
<dbReference type="GO" id="GO:0003677">
    <property type="term" value="F:DNA binding"/>
    <property type="evidence" value="ECO:0007669"/>
    <property type="project" value="UniProtKB-KW"/>
</dbReference>
<dbReference type="SMART" id="SM00530">
    <property type="entry name" value="HTH_XRE"/>
    <property type="match status" value="1"/>
</dbReference>
<dbReference type="SUPFAM" id="SSF47413">
    <property type="entry name" value="lambda repressor-like DNA-binding domains"/>
    <property type="match status" value="1"/>
</dbReference>
<dbReference type="PROSITE" id="PS50943">
    <property type="entry name" value="HTH_CROC1"/>
    <property type="match status" value="1"/>
</dbReference>
<feature type="domain" description="HTH cro/C1-type" evidence="2">
    <location>
        <begin position="4"/>
        <end position="58"/>
    </location>
</feature>